<comment type="function">
    <text evidence="7">The globular domain of the protein is located near the polypeptide exit tunnel on the outside of the subunit, while an extended beta-hairpin is found that lines the wall of the exit tunnel in the center of the 70S ribosome.</text>
</comment>
<dbReference type="GO" id="GO:0006412">
    <property type="term" value="P:translation"/>
    <property type="evidence" value="ECO:0007669"/>
    <property type="project" value="UniProtKB-UniRule"/>
</dbReference>
<evidence type="ECO:0000256" key="3">
    <source>
        <dbReference type="ARBA" id="ARBA00022884"/>
    </source>
</evidence>
<evidence type="ECO:0000256" key="2">
    <source>
        <dbReference type="ARBA" id="ARBA00022730"/>
    </source>
</evidence>
<evidence type="ECO:0000256" key="9">
    <source>
        <dbReference type="RuleBase" id="RU004006"/>
    </source>
</evidence>
<comment type="caution">
    <text evidence="12">The sequence shown here is derived from an EMBL/GenBank/DDBJ whole genome shotgun (WGS) entry which is preliminary data.</text>
</comment>
<evidence type="ECO:0000256" key="4">
    <source>
        <dbReference type="ARBA" id="ARBA00022980"/>
    </source>
</evidence>
<dbReference type="PANTHER" id="PTHR13501">
    <property type="entry name" value="CHLOROPLAST 50S RIBOSOMAL PROTEIN L22-RELATED"/>
    <property type="match status" value="1"/>
</dbReference>
<dbReference type="InterPro" id="IPR036394">
    <property type="entry name" value="Ribosomal_uL22_sf"/>
</dbReference>
<keyword evidence="4 7" id="KW-0689">Ribosomal protein</keyword>
<evidence type="ECO:0000313" key="12">
    <source>
        <dbReference type="EMBL" id="OGZ69908.1"/>
    </source>
</evidence>
<comment type="function">
    <text evidence="7 10">This protein binds specifically to 23S rRNA; its binding is stimulated by other ribosomal proteins, e.g., L4, L17, and L20. It is important during the early stages of 50S assembly. It makes multiple contacts with different domains of the 23S rRNA in the assembled 50S subunit and ribosome.</text>
</comment>
<name>A0A1G2I791_9BACT</name>
<evidence type="ECO:0000256" key="7">
    <source>
        <dbReference type="HAMAP-Rule" id="MF_01331"/>
    </source>
</evidence>
<dbReference type="InterPro" id="IPR047867">
    <property type="entry name" value="Ribosomal_uL22_bac/org-type"/>
</dbReference>
<dbReference type="EMBL" id="MHOV01000024">
    <property type="protein sequence ID" value="OGZ69908.1"/>
    <property type="molecule type" value="Genomic_DNA"/>
</dbReference>
<evidence type="ECO:0000256" key="11">
    <source>
        <dbReference type="SAM" id="MobiDB-lite"/>
    </source>
</evidence>
<reference evidence="12 13" key="1">
    <citation type="journal article" date="2016" name="Nat. Commun.">
        <title>Thousands of microbial genomes shed light on interconnected biogeochemical processes in an aquifer system.</title>
        <authorList>
            <person name="Anantharaman K."/>
            <person name="Brown C.T."/>
            <person name="Hug L.A."/>
            <person name="Sharon I."/>
            <person name="Castelle C.J."/>
            <person name="Probst A.J."/>
            <person name="Thomas B.C."/>
            <person name="Singh A."/>
            <person name="Wilkins M.J."/>
            <person name="Karaoz U."/>
            <person name="Brodie E.L."/>
            <person name="Williams K.H."/>
            <person name="Hubbard S.S."/>
            <person name="Banfield J.F."/>
        </authorList>
    </citation>
    <scope>NUCLEOTIDE SEQUENCE [LARGE SCALE GENOMIC DNA]</scope>
</reference>
<keyword evidence="5 7" id="KW-0687">Ribonucleoprotein</keyword>
<accession>A0A1G2I791</accession>
<evidence type="ECO:0000313" key="13">
    <source>
        <dbReference type="Proteomes" id="UP000179214"/>
    </source>
</evidence>
<comment type="similarity">
    <text evidence="1 7 8">Belongs to the universal ribosomal protein uL22 family.</text>
</comment>
<dbReference type="SUPFAM" id="SSF54843">
    <property type="entry name" value="Ribosomal protein L22"/>
    <property type="match status" value="1"/>
</dbReference>
<organism evidence="12 13">
    <name type="scientific">Candidatus Staskawiczbacteria bacterium RIFCSPHIGHO2_12_FULL_38_11</name>
    <dbReference type="NCBI Taxonomy" id="1802209"/>
    <lineage>
        <taxon>Bacteria</taxon>
        <taxon>Candidatus Staskawicziibacteriota</taxon>
    </lineage>
</organism>
<feature type="region of interest" description="Disordered" evidence="11">
    <location>
        <begin position="111"/>
        <end position="142"/>
    </location>
</feature>
<feature type="compositionally biased region" description="Basic residues" evidence="11">
    <location>
        <begin position="127"/>
        <end position="142"/>
    </location>
</feature>
<evidence type="ECO:0000256" key="10">
    <source>
        <dbReference type="RuleBase" id="RU004008"/>
    </source>
</evidence>
<dbReference type="HAMAP" id="MF_01331_B">
    <property type="entry name" value="Ribosomal_uL22_B"/>
    <property type="match status" value="1"/>
</dbReference>
<gene>
    <name evidence="7" type="primary">rplV</name>
    <name evidence="12" type="ORF">A3F47_01205</name>
</gene>
<keyword evidence="2 7" id="KW-0699">rRNA-binding</keyword>
<sequence length="142" mass="16232">MEVKVELNNLRTAPRKTRQVADVIRNKNLAQARALLEFTIKRPADPMLKLLNSAAASAVNDLKLKEDDLYISKVTVDEGPKLKRWHAMSRGRAYPILKRTSNIILVLSDGHSEKKEKKEIRKEVKPKVKSKNRKSKIVNHKS</sequence>
<dbReference type="Proteomes" id="UP000179214">
    <property type="component" value="Unassembled WGS sequence"/>
</dbReference>
<evidence type="ECO:0000256" key="5">
    <source>
        <dbReference type="ARBA" id="ARBA00023274"/>
    </source>
</evidence>
<dbReference type="Pfam" id="PF00237">
    <property type="entry name" value="Ribosomal_L22"/>
    <property type="match status" value="1"/>
</dbReference>
<feature type="compositionally biased region" description="Basic and acidic residues" evidence="11">
    <location>
        <begin position="111"/>
        <end position="126"/>
    </location>
</feature>
<comment type="subunit">
    <text evidence="7 9">Part of the 50S ribosomal subunit.</text>
</comment>
<dbReference type="GO" id="GO:0003735">
    <property type="term" value="F:structural constituent of ribosome"/>
    <property type="evidence" value="ECO:0007669"/>
    <property type="project" value="InterPro"/>
</dbReference>
<dbReference type="PANTHER" id="PTHR13501:SF8">
    <property type="entry name" value="LARGE RIBOSOMAL SUBUNIT PROTEIN UL22M"/>
    <property type="match status" value="1"/>
</dbReference>
<evidence type="ECO:0000256" key="6">
    <source>
        <dbReference type="ARBA" id="ARBA00035207"/>
    </source>
</evidence>
<evidence type="ECO:0000256" key="8">
    <source>
        <dbReference type="RuleBase" id="RU004005"/>
    </source>
</evidence>
<evidence type="ECO:0000256" key="1">
    <source>
        <dbReference type="ARBA" id="ARBA00009451"/>
    </source>
</evidence>
<dbReference type="InterPro" id="IPR001063">
    <property type="entry name" value="Ribosomal_uL22"/>
</dbReference>
<dbReference type="InterPro" id="IPR005727">
    <property type="entry name" value="Ribosomal_uL22_bac/chlpt-type"/>
</dbReference>
<proteinExistence type="inferred from homology"/>
<protein>
    <recommendedName>
        <fullName evidence="6 7">Large ribosomal subunit protein uL22</fullName>
    </recommendedName>
</protein>
<dbReference type="GO" id="GO:0022625">
    <property type="term" value="C:cytosolic large ribosomal subunit"/>
    <property type="evidence" value="ECO:0007669"/>
    <property type="project" value="TreeGrafter"/>
</dbReference>
<keyword evidence="3 7" id="KW-0694">RNA-binding</keyword>
<dbReference type="GO" id="GO:0019843">
    <property type="term" value="F:rRNA binding"/>
    <property type="evidence" value="ECO:0007669"/>
    <property type="project" value="UniProtKB-UniRule"/>
</dbReference>
<dbReference type="NCBIfam" id="TIGR01044">
    <property type="entry name" value="rplV_bact"/>
    <property type="match status" value="1"/>
</dbReference>
<dbReference type="AlphaFoldDB" id="A0A1G2I791"/>
<dbReference type="Gene3D" id="3.90.470.10">
    <property type="entry name" value="Ribosomal protein L22/L17"/>
    <property type="match status" value="1"/>
</dbReference>
<dbReference type="CDD" id="cd00336">
    <property type="entry name" value="Ribosomal_L22"/>
    <property type="match status" value="1"/>
</dbReference>